<organism evidence="1">
    <name type="scientific">Rhizophora mucronata</name>
    <name type="common">Asiatic mangrove</name>
    <dbReference type="NCBI Taxonomy" id="61149"/>
    <lineage>
        <taxon>Eukaryota</taxon>
        <taxon>Viridiplantae</taxon>
        <taxon>Streptophyta</taxon>
        <taxon>Embryophyta</taxon>
        <taxon>Tracheophyta</taxon>
        <taxon>Spermatophyta</taxon>
        <taxon>Magnoliopsida</taxon>
        <taxon>eudicotyledons</taxon>
        <taxon>Gunneridae</taxon>
        <taxon>Pentapetalae</taxon>
        <taxon>rosids</taxon>
        <taxon>fabids</taxon>
        <taxon>Malpighiales</taxon>
        <taxon>Rhizophoraceae</taxon>
        <taxon>Rhizophora</taxon>
    </lineage>
</organism>
<sequence>MVVFQVQFPNQNATVIVACHSRSMCLKAFMNMRFSPIRTLTFQFYQSIYH</sequence>
<dbReference type="EMBL" id="GGEC01025649">
    <property type="protein sequence ID" value="MBX06133.1"/>
    <property type="molecule type" value="Transcribed_RNA"/>
</dbReference>
<evidence type="ECO:0000313" key="1">
    <source>
        <dbReference type="EMBL" id="MBX06133.1"/>
    </source>
</evidence>
<name>A0A2P2KK90_RHIMU</name>
<accession>A0A2P2KK90</accession>
<proteinExistence type="predicted"/>
<reference evidence="1" key="1">
    <citation type="submission" date="2018-02" db="EMBL/GenBank/DDBJ databases">
        <title>Rhizophora mucronata_Transcriptome.</title>
        <authorList>
            <person name="Meera S.P."/>
            <person name="Sreeshan A."/>
            <person name="Augustine A."/>
        </authorList>
    </citation>
    <scope>NUCLEOTIDE SEQUENCE</scope>
    <source>
        <tissue evidence="1">Leaf</tissue>
    </source>
</reference>
<protein>
    <submittedName>
        <fullName evidence="1">Uncharacterized protein</fullName>
    </submittedName>
</protein>
<dbReference type="AlphaFoldDB" id="A0A2P2KK90"/>